<keyword evidence="1" id="KW-0934">Plastid</keyword>
<dbReference type="EMBL" id="MF770630">
    <property type="protein sequence ID" value="ATG27217.1"/>
    <property type="molecule type" value="Genomic_DNA"/>
</dbReference>
<name>A0A291F507_9ASTR</name>
<reference evidence="1" key="2">
    <citation type="submission" date="2017-08" db="EMBL/GenBank/DDBJ databases">
        <authorList>
            <person name="Knox E.B."/>
        </authorList>
    </citation>
    <scope>NUCLEOTIDE SEQUENCE</scope>
</reference>
<dbReference type="RefSeq" id="YP_009436842.1">
    <property type="nucleotide sequence ID" value="NC_036093.1"/>
</dbReference>
<dbReference type="GeneID" id="34729806"/>
<accession>A0A291F507</accession>
<reference evidence="1" key="1">
    <citation type="journal article" date="2014" name="Proc. Natl. Acad. Sci. U.S.A.">
        <title>The dynamic history of plastid genomes in the Campanulaceae sensu lato is unique among angiosperms.</title>
        <authorList>
            <person name="Knox E.B."/>
        </authorList>
    </citation>
    <scope>NUCLEOTIDE SEQUENCE</scope>
</reference>
<proteinExistence type="predicted"/>
<organism evidence="1">
    <name type="scientific">Cyphia schlechteri</name>
    <dbReference type="NCBI Taxonomy" id="2041121"/>
    <lineage>
        <taxon>Eukaryota</taxon>
        <taxon>Viridiplantae</taxon>
        <taxon>Streptophyta</taxon>
        <taxon>Embryophyta</taxon>
        <taxon>Tracheophyta</taxon>
        <taxon>Spermatophyta</taxon>
        <taxon>Magnoliopsida</taxon>
        <taxon>eudicotyledons</taxon>
        <taxon>Gunneridae</taxon>
        <taxon>Pentapetalae</taxon>
        <taxon>asterids</taxon>
        <taxon>campanulids</taxon>
        <taxon>Asterales</taxon>
        <taxon>Campanulaceae</taxon>
        <taxon>Cyphia</taxon>
    </lineage>
</organism>
<gene>
    <name evidence="1" type="primary">ORF81</name>
    <name evidence="1" type="ORF">Cyp_sch1Pt0762</name>
</gene>
<sequence>MQNSSTKLRLNKILLKIDAKLVEKTKELDTFNHDHPADVEYYLILVNQLYNNPRKLGPEEDNRLFFFVFHVSYMSMSKKSD</sequence>
<evidence type="ECO:0000313" key="1">
    <source>
        <dbReference type="EMBL" id="ATG27217.1"/>
    </source>
</evidence>
<protein>
    <submittedName>
        <fullName evidence="1">Uncharacterized protein</fullName>
    </submittedName>
</protein>
<geneLocation type="plastid" evidence="1"/>
<dbReference type="AlphaFoldDB" id="A0A291F507"/>